<dbReference type="EMBL" id="NMPR01000124">
    <property type="protein sequence ID" value="KAA8629772.1"/>
    <property type="molecule type" value="Genomic_DNA"/>
</dbReference>
<evidence type="ECO:0000256" key="7">
    <source>
        <dbReference type="ARBA" id="ARBA00022722"/>
    </source>
</evidence>
<feature type="region of interest" description="Disordered" evidence="15">
    <location>
        <begin position="88"/>
        <end position="149"/>
    </location>
</feature>
<keyword evidence="8" id="KW-0479">Metal-binding</keyword>
<dbReference type="GO" id="GO:0005634">
    <property type="term" value="C:nucleus"/>
    <property type="evidence" value="ECO:0007669"/>
    <property type="project" value="UniProtKB-SubCell"/>
</dbReference>
<evidence type="ECO:0000256" key="6">
    <source>
        <dbReference type="ARBA" id="ARBA00022490"/>
    </source>
</evidence>
<reference evidence="16 17" key="1">
    <citation type="submission" date="2017-07" db="EMBL/GenBank/DDBJ databases">
        <title>Genome sequence of the Sordaria macrospora wild type strain R19027.</title>
        <authorList>
            <person name="Nowrousian M."/>
            <person name="Teichert I."/>
            <person name="Kueck U."/>
        </authorList>
    </citation>
    <scope>NUCLEOTIDE SEQUENCE [LARGE SCALE GENOMIC DNA]</scope>
    <source>
        <strain evidence="16 17">R19027</strain>
        <tissue evidence="16">Mycelium</tissue>
    </source>
</reference>
<comment type="caution">
    <text evidence="16">The sequence shown here is derived from an EMBL/GenBank/DDBJ whole genome shotgun (WGS) entry which is preliminary data.</text>
</comment>
<evidence type="ECO:0000256" key="12">
    <source>
        <dbReference type="ARBA" id="ARBA00023015"/>
    </source>
</evidence>
<evidence type="ECO:0000256" key="8">
    <source>
        <dbReference type="ARBA" id="ARBA00022723"/>
    </source>
</evidence>
<evidence type="ECO:0000313" key="16">
    <source>
        <dbReference type="EMBL" id="KAA8629772.1"/>
    </source>
</evidence>
<dbReference type="GO" id="GO:0004535">
    <property type="term" value="F:poly(A)-specific ribonuclease activity"/>
    <property type="evidence" value="ECO:0007669"/>
    <property type="project" value="UniProtKB-EC"/>
</dbReference>
<evidence type="ECO:0000256" key="11">
    <source>
        <dbReference type="ARBA" id="ARBA00022884"/>
    </source>
</evidence>
<dbReference type="GO" id="GO:0046872">
    <property type="term" value="F:metal ion binding"/>
    <property type="evidence" value="ECO:0007669"/>
    <property type="project" value="UniProtKB-KW"/>
</dbReference>
<feature type="compositionally biased region" description="Low complexity" evidence="15">
    <location>
        <begin position="88"/>
        <end position="137"/>
    </location>
</feature>
<dbReference type="Pfam" id="PF04857">
    <property type="entry name" value="CAF1"/>
    <property type="match status" value="2"/>
</dbReference>
<dbReference type="AlphaFoldDB" id="A0A8S8ZN87"/>
<evidence type="ECO:0000256" key="13">
    <source>
        <dbReference type="ARBA" id="ARBA00023163"/>
    </source>
</evidence>
<keyword evidence="6" id="KW-0963">Cytoplasm</keyword>
<feature type="compositionally biased region" description="Polar residues" evidence="15">
    <location>
        <begin position="16"/>
        <end position="30"/>
    </location>
</feature>
<dbReference type="EC" id="3.1.13.4" evidence="5"/>
<comment type="catalytic activity">
    <reaction evidence="1">
        <text>Exonucleolytic cleavage of poly(A) to 5'-AMP.</text>
        <dbReference type="EC" id="3.1.13.4"/>
    </reaction>
</comment>
<keyword evidence="13" id="KW-0804">Transcription</keyword>
<evidence type="ECO:0000256" key="5">
    <source>
        <dbReference type="ARBA" id="ARBA00012161"/>
    </source>
</evidence>
<accession>A0A8S8ZN87</accession>
<keyword evidence="10" id="KW-0269">Exonuclease</keyword>
<dbReference type="VEuPathDB" id="FungiDB:SMAC_01956"/>
<keyword evidence="7" id="KW-0540">Nuclease</keyword>
<sequence>MPPPPINRFPSGPSPYHQQFPTHGQHTASHPPQLAANPAYLNQNAQVNPFSANSNLLGLGGALNAGGGGFNVGGDSGLASHAARMSFQHGAQLQQQQQAQQQHQQQAQQQTAQHPQHAQHAQHQQHMQHAPQQGHGALADHPTRSQQKSRIREVWKYNLHDEMAILRDLVDKYPYIAMDTEFPGVVSRPMGGFRGKSDYHYQCLRTNVDMLKVIQIGIALFNEDGEQPPARPNSTDSMDLAGKRAANQQGPFPFAWQFNFKFSLKEDMFNQTSIESLQQAGIDFNLLERDGIDPKEFAALLIPSGLVCFEEVRWISFHGGYDFGYLTKLLICSQLPNDEVEFDQIMKLYFPSTYDVKHLMKHAIKQYNSGALTPNDPGAAEILQKFEQKSGLEHIADTLKVKRVGSAHQAGSDSLITGKVFFELRKRIFNGDIGGEHVGKVWGLGIPDFSVVASLPSLNTAAATASNNNNNSANAESSSTGQQQNGAQNGTPSTPNGASVNLAGALAAAGANAAQAAVAAQAAAAASHNTNGGAAAALGNLGPMTPGGGGGVFGQFAFGNNSNNSNNSSANRG</sequence>
<feature type="region of interest" description="Disordered" evidence="15">
    <location>
        <begin position="1"/>
        <end position="32"/>
    </location>
</feature>
<evidence type="ECO:0000256" key="10">
    <source>
        <dbReference type="ARBA" id="ARBA00022839"/>
    </source>
</evidence>
<dbReference type="Proteomes" id="UP000433876">
    <property type="component" value="Unassembled WGS sequence"/>
</dbReference>
<protein>
    <recommendedName>
        <fullName evidence="5">poly(A)-specific ribonuclease</fullName>
        <ecNumber evidence="5">3.1.13.4</ecNumber>
    </recommendedName>
</protein>
<dbReference type="SUPFAM" id="SSF53098">
    <property type="entry name" value="Ribonuclease H-like"/>
    <property type="match status" value="1"/>
</dbReference>
<evidence type="ECO:0000313" key="17">
    <source>
        <dbReference type="Proteomes" id="UP000433876"/>
    </source>
</evidence>
<dbReference type="InterPro" id="IPR006941">
    <property type="entry name" value="RNase_CAF1"/>
</dbReference>
<dbReference type="PANTHER" id="PTHR10797">
    <property type="entry name" value="CCR4-NOT TRANSCRIPTION COMPLEX SUBUNIT"/>
    <property type="match status" value="1"/>
</dbReference>
<keyword evidence="12" id="KW-0805">Transcription regulation</keyword>
<keyword evidence="9" id="KW-0378">Hydrolase</keyword>
<proteinExistence type="inferred from homology"/>
<gene>
    <name evidence="16" type="ORF">SMACR_01956</name>
</gene>
<organism evidence="16 17">
    <name type="scientific">Sordaria macrospora</name>
    <dbReference type="NCBI Taxonomy" id="5147"/>
    <lineage>
        <taxon>Eukaryota</taxon>
        <taxon>Fungi</taxon>
        <taxon>Dikarya</taxon>
        <taxon>Ascomycota</taxon>
        <taxon>Pezizomycotina</taxon>
        <taxon>Sordariomycetes</taxon>
        <taxon>Sordariomycetidae</taxon>
        <taxon>Sordariales</taxon>
        <taxon>Sordariaceae</taxon>
        <taxon>Sordaria</taxon>
    </lineage>
</organism>
<evidence type="ECO:0000256" key="14">
    <source>
        <dbReference type="ARBA" id="ARBA00023242"/>
    </source>
</evidence>
<comment type="subcellular location">
    <subcellularLocation>
        <location evidence="3">Cytoplasm</location>
    </subcellularLocation>
    <subcellularLocation>
        <location evidence="2">Nucleus</location>
    </subcellularLocation>
</comment>
<evidence type="ECO:0000256" key="4">
    <source>
        <dbReference type="ARBA" id="ARBA00008372"/>
    </source>
</evidence>
<comment type="similarity">
    <text evidence="4">Belongs to the CAF1 family.</text>
</comment>
<dbReference type="GO" id="GO:0003723">
    <property type="term" value="F:RNA binding"/>
    <property type="evidence" value="ECO:0007669"/>
    <property type="project" value="UniProtKB-KW"/>
</dbReference>
<evidence type="ECO:0000256" key="1">
    <source>
        <dbReference type="ARBA" id="ARBA00001663"/>
    </source>
</evidence>
<keyword evidence="11" id="KW-0694">RNA-binding</keyword>
<dbReference type="Gene3D" id="3.30.420.10">
    <property type="entry name" value="Ribonuclease H-like superfamily/Ribonuclease H"/>
    <property type="match status" value="1"/>
</dbReference>
<dbReference type="InterPro" id="IPR036397">
    <property type="entry name" value="RNaseH_sf"/>
</dbReference>
<dbReference type="InterPro" id="IPR039637">
    <property type="entry name" value="CNOT7/CNOT8/Pop2"/>
</dbReference>
<feature type="region of interest" description="Disordered" evidence="15">
    <location>
        <begin position="466"/>
        <end position="498"/>
    </location>
</feature>
<dbReference type="GO" id="GO:0005737">
    <property type="term" value="C:cytoplasm"/>
    <property type="evidence" value="ECO:0007669"/>
    <property type="project" value="UniProtKB-SubCell"/>
</dbReference>
<dbReference type="InterPro" id="IPR012337">
    <property type="entry name" value="RNaseH-like_sf"/>
</dbReference>
<keyword evidence="14" id="KW-0539">Nucleus</keyword>
<name>A0A8S8ZN87_SORMA</name>
<evidence type="ECO:0000256" key="9">
    <source>
        <dbReference type="ARBA" id="ARBA00022801"/>
    </source>
</evidence>
<dbReference type="FunFam" id="3.30.420.10:FF:000056">
    <property type="entry name" value="CCR4-NOT core complex subunit Caf1"/>
    <property type="match status" value="1"/>
</dbReference>
<evidence type="ECO:0000256" key="15">
    <source>
        <dbReference type="SAM" id="MobiDB-lite"/>
    </source>
</evidence>
<evidence type="ECO:0000256" key="3">
    <source>
        <dbReference type="ARBA" id="ARBA00004496"/>
    </source>
</evidence>
<evidence type="ECO:0000256" key="2">
    <source>
        <dbReference type="ARBA" id="ARBA00004123"/>
    </source>
</evidence>
<dbReference type="GO" id="GO:0030014">
    <property type="term" value="C:CCR4-NOT complex"/>
    <property type="evidence" value="ECO:0007669"/>
    <property type="project" value="InterPro"/>
</dbReference>